<dbReference type="InterPro" id="IPR029063">
    <property type="entry name" value="SAM-dependent_MTases_sf"/>
</dbReference>
<evidence type="ECO:0000256" key="3">
    <source>
        <dbReference type="ARBA" id="ARBA00022679"/>
    </source>
</evidence>
<evidence type="ECO:0000256" key="8">
    <source>
        <dbReference type="RuleBase" id="RU362026"/>
    </source>
</evidence>
<evidence type="ECO:0000259" key="10">
    <source>
        <dbReference type="Pfam" id="PF01555"/>
    </source>
</evidence>
<organism evidence="11 12">
    <name type="scientific">Streptomyces bluensis</name>
    <dbReference type="NCBI Taxonomy" id="33897"/>
    <lineage>
        <taxon>Bacteria</taxon>
        <taxon>Bacillati</taxon>
        <taxon>Actinomycetota</taxon>
        <taxon>Actinomycetes</taxon>
        <taxon>Kitasatosporales</taxon>
        <taxon>Streptomycetaceae</taxon>
        <taxon>Streptomyces</taxon>
    </lineage>
</organism>
<accession>A0ABW6UUX4</accession>
<evidence type="ECO:0000256" key="5">
    <source>
        <dbReference type="ARBA" id="ARBA00022747"/>
    </source>
</evidence>
<evidence type="ECO:0000256" key="9">
    <source>
        <dbReference type="SAM" id="MobiDB-lite"/>
    </source>
</evidence>
<comment type="catalytic activity">
    <reaction evidence="7">
        <text>a 2'-deoxycytidine in DNA + S-adenosyl-L-methionine = an N(4)-methyl-2'-deoxycytidine in DNA + S-adenosyl-L-homocysteine + H(+)</text>
        <dbReference type="Rhea" id="RHEA:16857"/>
        <dbReference type="Rhea" id="RHEA-COMP:11369"/>
        <dbReference type="Rhea" id="RHEA-COMP:13674"/>
        <dbReference type="ChEBI" id="CHEBI:15378"/>
        <dbReference type="ChEBI" id="CHEBI:57856"/>
        <dbReference type="ChEBI" id="CHEBI:59789"/>
        <dbReference type="ChEBI" id="CHEBI:85452"/>
        <dbReference type="ChEBI" id="CHEBI:137933"/>
        <dbReference type="EC" id="2.1.1.113"/>
    </reaction>
</comment>
<dbReference type="Gene3D" id="3.40.50.150">
    <property type="entry name" value="Vaccinia Virus protein VP39"/>
    <property type="match status" value="1"/>
</dbReference>
<comment type="similarity">
    <text evidence="1">Belongs to the N(4)/N(6)-methyltransferase family. N(4) subfamily.</text>
</comment>
<comment type="caution">
    <text evidence="11">The sequence shown here is derived from an EMBL/GenBank/DDBJ whole genome shotgun (WGS) entry which is preliminary data.</text>
</comment>
<evidence type="ECO:0000256" key="1">
    <source>
        <dbReference type="ARBA" id="ARBA00010203"/>
    </source>
</evidence>
<protein>
    <recommendedName>
        <fullName evidence="8">Methyltransferase</fullName>
        <ecNumber evidence="8">2.1.1.-</ecNumber>
    </recommendedName>
</protein>
<dbReference type="InterPro" id="IPR002941">
    <property type="entry name" value="DNA_methylase_N4/N6"/>
</dbReference>
<keyword evidence="12" id="KW-1185">Reference proteome</keyword>
<dbReference type="PROSITE" id="PS00093">
    <property type="entry name" value="N4_MTASE"/>
    <property type="match status" value="1"/>
</dbReference>
<dbReference type="Proteomes" id="UP001602058">
    <property type="component" value="Unassembled WGS sequence"/>
</dbReference>
<reference evidence="11 12" key="1">
    <citation type="submission" date="2024-10" db="EMBL/GenBank/DDBJ databases">
        <title>The Natural Products Discovery Center: Release of the First 8490 Sequenced Strains for Exploring Actinobacteria Biosynthetic Diversity.</title>
        <authorList>
            <person name="Kalkreuter E."/>
            <person name="Kautsar S.A."/>
            <person name="Yang D."/>
            <person name="Bader C.D."/>
            <person name="Teijaro C.N."/>
            <person name="Fluegel L."/>
            <person name="Davis C.M."/>
            <person name="Simpson J.R."/>
            <person name="Lauterbach L."/>
            <person name="Steele A.D."/>
            <person name="Gui C."/>
            <person name="Meng S."/>
            <person name="Li G."/>
            <person name="Viehrig K."/>
            <person name="Ye F."/>
            <person name="Su P."/>
            <person name="Kiefer A.F."/>
            <person name="Nichols A."/>
            <person name="Cepeda A.J."/>
            <person name="Yan W."/>
            <person name="Fan B."/>
            <person name="Jiang Y."/>
            <person name="Adhikari A."/>
            <person name="Zheng C.-J."/>
            <person name="Schuster L."/>
            <person name="Cowan T.M."/>
            <person name="Smanski M.J."/>
            <person name="Chevrette M.G."/>
            <person name="De Carvalho L.P.S."/>
            <person name="Shen B."/>
        </authorList>
    </citation>
    <scope>NUCLEOTIDE SEQUENCE [LARGE SCALE GENOMIC DNA]</scope>
    <source>
        <strain evidence="11 12">NPDC001390</strain>
    </source>
</reference>
<feature type="compositionally biased region" description="Basic and acidic residues" evidence="9">
    <location>
        <begin position="122"/>
        <end position="135"/>
    </location>
</feature>
<evidence type="ECO:0000313" key="11">
    <source>
        <dbReference type="EMBL" id="MFF4527049.1"/>
    </source>
</evidence>
<dbReference type="PANTHER" id="PTHR13370:SF3">
    <property type="entry name" value="TRNA (GUANINE(10)-N2)-METHYLTRANSFERASE HOMOLOG"/>
    <property type="match status" value="1"/>
</dbReference>
<gene>
    <name evidence="11" type="ORF">ACFY1D_37390</name>
</gene>
<dbReference type="RefSeq" id="WP_351086201.1">
    <property type="nucleotide sequence ID" value="NZ_JBEOZG010000037.1"/>
</dbReference>
<feature type="domain" description="DNA methylase N-4/N-6" evidence="10">
    <location>
        <begin position="39"/>
        <end position="336"/>
    </location>
</feature>
<dbReference type="InterPro" id="IPR001091">
    <property type="entry name" value="RM_Methyltransferase"/>
</dbReference>
<name>A0ABW6UUX4_9ACTN</name>
<proteinExistence type="inferred from homology"/>
<dbReference type="PANTHER" id="PTHR13370">
    <property type="entry name" value="RNA METHYLASE-RELATED"/>
    <property type="match status" value="1"/>
</dbReference>
<keyword evidence="5" id="KW-0680">Restriction system</keyword>
<evidence type="ECO:0000256" key="6">
    <source>
        <dbReference type="ARBA" id="ARBA00023125"/>
    </source>
</evidence>
<evidence type="ECO:0000256" key="2">
    <source>
        <dbReference type="ARBA" id="ARBA00022603"/>
    </source>
</evidence>
<dbReference type="InterPro" id="IPR017985">
    <property type="entry name" value="MeTrfase_CN4_CS"/>
</dbReference>
<keyword evidence="2" id="KW-0489">Methyltransferase</keyword>
<evidence type="ECO:0000256" key="7">
    <source>
        <dbReference type="ARBA" id="ARBA00049120"/>
    </source>
</evidence>
<evidence type="ECO:0000256" key="4">
    <source>
        <dbReference type="ARBA" id="ARBA00022691"/>
    </source>
</evidence>
<evidence type="ECO:0000313" key="12">
    <source>
        <dbReference type="Proteomes" id="UP001602058"/>
    </source>
</evidence>
<dbReference type="PRINTS" id="PR00508">
    <property type="entry name" value="S21N4MTFRASE"/>
</dbReference>
<dbReference type="EC" id="2.1.1.-" evidence="8"/>
<dbReference type="Pfam" id="PF01555">
    <property type="entry name" value="N6_N4_Mtase"/>
    <property type="match status" value="1"/>
</dbReference>
<sequence>MTAQGEGLPRSGQYYSDDTVTLLLGDAHGVLCELPDESVDCIVTSPPYYGLRDYGTPGQYGLEETPAAYVEQMRQVFAEARRVLTNDGTLWLNLGDSYSSGQGALNTGFNERWHGEGTGGQRKQEKGRPSRRRDGAQVAAARRSVTGMPAKNLLMIPERVAIALQDDGWILRNKIVWHKTNAMPSSVQDRLSNRYEHLFLFSKSERYWFDLDPIREPHTMRPQRRPSGHKTRQKLGVLPAQTFSTSQRDDPGVDGHPLGRNPGDVWAIPTRPYTAAHFAVFPIDLPIRCIKAGCKPDGVVLDPFSGSGTTGEAARKLGRKYLGIDLNSAYHDLAKQRFVQGVLDFGPAA</sequence>
<dbReference type="EMBL" id="JBIAWJ010000031">
    <property type="protein sequence ID" value="MFF4527049.1"/>
    <property type="molecule type" value="Genomic_DNA"/>
</dbReference>
<feature type="region of interest" description="Disordered" evidence="9">
    <location>
        <begin position="105"/>
        <end position="141"/>
    </location>
</feature>
<keyword evidence="3" id="KW-0808">Transferase</keyword>
<dbReference type="SUPFAM" id="SSF53335">
    <property type="entry name" value="S-adenosyl-L-methionine-dependent methyltransferases"/>
    <property type="match status" value="1"/>
</dbReference>
<keyword evidence="6" id="KW-0238">DNA-binding</keyword>
<keyword evidence="4" id="KW-0949">S-adenosyl-L-methionine</keyword>